<keyword evidence="3" id="KW-1185">Reference proteome</keyword>
<gene>
    <name evidence="2" type="ORF">CABS02_08365</name>
</gene>
<evidence type="ECO:0000256" key="1">
    <source>
        <dbReference type="SAM" id="MobiDB-lite"/>
    </source>
</evidence>
<evidence type="ECO:0000313" key="2">
    <source>
        <dbReference type="EMBL" id="KAI3548247.1"/>
    </source>
</evidence>
<dbReference type="Proteomes" id="UP001056436">
    <property type="component" value="Unassembled WGS sequence"/>
</dbReference>
<feature type="non-terminal residue" evidence="2">
    <location>
        <position position="1"/>
    </location>
</feature>
<feature type="region of interest" description="Disordered" evidence="1">
    <location>
        <begin position="27"/>
        <end position="61"/>
    </location>
</feature>
<name>A0A9Q0B1J6_9PEZI</name>
<protein>
    <submittedName>
        <fullName evidence="2">Uncharacterized protein</fullName>
    </submittedName>
</protein>
<evidence type="ECO:0000313" key="3">
    <source>
        <dbReference type="Proteomes" id="UP001056436"/>
    </source>
</evidence>
<feature type="compositionally biased region" description="Low complexity" evidence="1">
    <location>
        <begin position="27"/>
        <end position="37"/>
    </location>
</feature>
<reference evidence="2" key="1">
    <citation type="submission" date="2019-01" db="EMBL/GenBank/DDBJ databases">
        <title>Colletotrichum abscissum LGMF1257.</title>
        <authorList>
            <person name="Baroncelli R."/>
        </authorList>
    </citation>
    <scope>NUCLEOTIDE SEQUENCE</scope>
    <source>
        <strain evidence="2">Ca142</strain>
    </source>
</reference>
<dbReference type="EMBL" id="SDAQ01000050">
    <property type="protein sequence ID" value="KAI3548247.1"/>
    <property type="molecule type" value="Genomic_DNA"/>
</dbReference>
<sequence>FPRTQVSRLQLQPVIVYCRLRLHLTSPHSSGHSSHPSVAPRPDHHHLSAPSFRPNSKPKRATPSCHLLVPCTSRLTFASSFFFFLLSIPADRTCSTLPQEGTTPRQVFLCLVSHICSTDDNDNSTSIGLDIRLSAFTVASRARPQASYCKEVCAYLTQRSAGAGAAAQRYSRRQKASIWDRLTTINSSFV</sequence>
<proteinExistence type="predicted"/>
<dbReference type="AlphaFoldDB" id="A0A9Q0B1J6"/>
<accession>A0A9Q0B1J6</accession>
<organism evidence="2 3">
    <name type="scientific">Colletotrichum abscissum</name>
    <dbReference type="NCBI Taxonomy" id="1671311"/>
    <lineage>
        <taxon>Eukaryota</taxon>
        <taxon>Fungi</taxon>
        <taxon>Dikarya</taxon>
        <taxon>Ascomycota</taxon>
        <taxon>Pezizomycotina</taxon>
        <taxon>Sordariomycetes</taxon>
        <taxon>Hypocreomycetidae</taxon>
        <taxon>Glomerellales</taxon>
        <taxon>Glomerellaceae</taxon>
        <taxon>Colletotrichum</taxon>
        <taxon>Colletotrichum acutatum species complex</taxon>
    </lineage>
</organism>
<comment type="caution">
    <text evidence="2">The sequence shown here is derived from an EMBL/GenBank/DDBJ whole genome shotgun (WGS) entry which is preliminary data.</text>
</comment>